<dbReference type="SUPFAM" id="SSF46565">
    <property type="entry name" value="Chaperone J-domain"/>
    <property type="match status" value="1"/>
</dbReference>
<dbReference type="PANTHER" id="PTHR12763:SF28">
    <property type="entry name" value="GEO10507P1-RELATED"/>
    <property type="match status" value="1"/>
</dbReference>
<name>A0A939ELG4_9HYPH</name>
<evidence type="ECO:0000313" key="8">
    <source>
        <dbReference type="EMBL" id="MBO0344759.1"/>
    </source>
</evidence>
<dbReference type="InterPro" id="IPR036869">
    <property type="entry name" value="J_dom_sf"/>
</dbReference>
<dbReference type="InterPro" id="IPR001623">
    <property type="entry name" value="DnaJ_domain"/>
</dbReference>
<accession>A0A939ELG4</accession>
<dbReference type="PROSITE" id="PS50076">
    <property type="entry name" value="DNAJ_2"/>
    <property type="match status" value="1"/>
</dbReference>
<evidence type="ECO:0000259" key="7">
    <source>
        <dbReference type="PROSITE" id="PS50076"/>
    </source>
</evidence>
<dbReference type="RefSeq" id="WP_206938917.1">
    <property type="nucleotide sequence ID" value="NZ_JAFLNF010000002.1"/>
</dbReference>
<gene>
    <name evidence="8" type="ORF">J0X15_05975</name>
</gene>
<evidence type="ECO:0000256" key="5">
    <source>
        <dbReference type="ARBA" id="ARBA00038105"/>
    </source>
</evidence>
<dbReference type="Gene3D" id="1.10.287.110">
    <property type="entry name" value="DnaJ domain"/>
    <property type="match status" value="1"/>
</dbReference>
<organism evidence="8 9">
    <name type="scientific">Roseibium limicola</name>
    <dbReference type="NCBI Taxonomy" id="2816037"/>
    <lineage>
        <taxon>Bacteria</taxon>
        <taxon>Pseudomonadati</taxon>
        <taxon>Pseudomonadota</taxon>
        <taxon>Alphaproteobacteria</taxon>
        <taxon>Hyphomicrobiales</taxon>
        <taxon>Stappiaceae</taxon>
        <taxon>Roseibium</taxon>
    </lineage>
</organism>
<evidence type="ECO:0000256" key="2">
    <source>
        <dbReference type="ARBA" id="ARBA00022692"/>
    </source>
</evidence>
<reference evidence="8" key="1">
    <citation type="submission" date="2021-03" db="EMBL/GenBank/DDBJ databases">
        <title>Roseibium sp. CAU 1637 isolated from Incheon.</title>
        <authorList>
            <person name="Kim W."/>
        </authorList>
    </citation>
    <scope>NUCLEOTIDE SEQUENCE</scope>
    <source>
        <strain evidence="8">CAU 1637</strain>
    </source>
</reference>
<keyword evidence="2 6" id="KW-0812">Transmembrane</keyword>
<evidence type="ECO:0000256" key="1">
    <source>
        <dbReference type="ARBA" id="ARBA00004167"/>
    </source>
</evidence>
<feature type="domain" description="J" evidence="7">
    <location>
        <begin position="181"/>
        <end position="233"/>
    </location>
</feature>
<dbReference type="Proteomes" id="UP000664779">
    <property type="component" value="Unassembled WGS sequence"/>
</dbReference>
<dbReference type="PANTHER" id="PTHR12763">
    <property type="match status" value="1"/>
</dbReference>
<feature type="transmembrane region" description="Helical" evidence="6">
    <location>
        <begin position="40"/>
        <end position="73"/>
    </location>
</feature>
<evidence type="ECO:0000256" key="4">
    <source>
        <dbReference type="ARBA" id="ARBA00023136"/>
    </source>
</evidence>
<protein>
    <submittedName>
        <fullName evidence="8">DnaJ domain-containing protein</fullName>
    </submittedName>
</protein>
<dbReference type="Pfam" id="PF00226">
    <property type="entry name" value="DnaJ"/>
    <property type="match status" value="1"/>
</dbReference>
<comment type="caution">
    <text evidence="8">The sequence shown here is derived from an EMBL/GenBank/DDBJ whole genome shotgun (WGS) entry which is preliminary data.</text>
</comment>
<dbReference type="SMART" id="SM00271">
    <property type="entry name" value="DnaJ"/>
    <property type="match status" value="1"/>
</dbReference>
<dbReference type="CDD" id="cd06257">
    <property type="entry name" value="DnaJ"/>
    <property type="match status" value="1"/>
</dbReference>
<keyword evidence="9" id="KW-1185">Reference proteome</keyword>
<comment type="similarity">
    <text evidence="5">Belongs to the TIM14 family.</text>
</comment>
<evidence type="ECO:0000256" key="3">
    <source>
        <dbReference type="ARBA" id="ARBA00022989"/>
    </source>
</evidence>
<sequence>MHYLLAGFLLLGLLLFAGKRFVHANPADLARNLKTFAGVVLLALAGLLAVTGRIVLALPAAGAGLSLLGFSGLFGGQARSKPSSGQFSQVRTALLEMRLDHDTGDMSGQVLAGEFTGRSLDSLSDAELERLWQKSAADEQSQALVEAYLDRRFPGWRVDFQADGTERQRSSASSGSMTDEEAYEVLGLSPDAGDPEVRAAHRRLMKLLHPDRGGTAFLAAKLNEAKDRLLRRH</sequence>
<keyword evidence="3 6" id="KW-1133">Transmembrane helix</keyword>
<dbReference type="GO" id="GO:0016020">
    <property type="term" value="C:membrane"/>
    <property type="evidence" value="ECO:0007669"/>
    <property type="project" value="UniProtKB-SubCell"/>
</dbReference>
<evidence type="ECO:0000256" key="6">
    <source>
        <dbReference type="SAM" id="Phobius"/>
    </source>
</evidence>
<dbReference type="AlphaFoldDB" id="A0A939ELG4"/>
<proteinExistence type="inferred from homology"/>
<dbReference type="EMBL" id="JAFLNF010000002">
    <property type="protein sequence ID" value="MBO0344759.1"/>
    <property type="molecule type" value="Genomic_DNA"/>
</dbReference>
<comment type="subcellular location">
    <subcellularLocation>
        <location evidence="1">Membrane</location>
        <topology evidence="1">Single-pass membrane protein</topology>
    </subcellularLocation>
</comment>
<evidence type="ECO:0000313" key="9">
    <source>
        <dbReference type="Proteomes" id="UP000664779"/>
    </source>
</evidence>
<keyword evidence="4 6" id="KW-0472">Membrane</keyword>